<feature type="compositionally biased region" description="Acidic residues" evidence="1">
    <location>
        <begin position="389"/>
        <end position="398"/>
    </location>
</feature>
<dbReference type="InterPro" id="IPR027417">
    <property type="entry name" value="P-loop_NTPase"/>
</dbReference>
<evidence type="ECO:0000256" key="1">
    <source>
        <dbReference type="SAM" id="MobiDB-lite"/>
    </source>
</evidence>
<feature type="compositionally biased region" description="Acidic residues" evidence="1">
    <location>
        <begin position="474"/>
        <end position="483"/>
    </location>
</feature>
<evidence type="ECO:0000313" key="2">
    <source>
        <dbReference type="EMBL" id="RHY54182.1"/>
    </source>
</evidence>
<feature type="region of interest" description="Disordered" evidence="1">
    <location>
        <begin position="844"/>
        <end position="871"/>
    </location>
</feature>
<dbReference type="PANTHER" id="PTHR14932">
    <property type="entry name" value="RAS GTPASE-RELATED"/>
    <property type="match status" value="1"/>
</dbReference>
<sequence length="1086" mass="116925">MGNESSRAVDLSPGPSSLAAPSSSGMSAPMGSIRRMDKVIRKKVRGEITYNMKLLIRGERGTGKTSLVARLQGLPIPETHVPTREIETAAINWSMKGSSEESVKCEVWDVVDVGLTSKDDSDAADAAMLDSESQGRHQVAPVDAQNVDVYQNAHGVIFLMDISNYASLEYVKHQLDVVPTHIPTLIIGTFRDLRRADGEPLKRAIFKEDVQALLYGTAKDMKNPAFRRPVEQHYFEASLSNCYGLKALHTYLSIPFLHLKVATVKQQLKLLETDLATAKLNVDTTISTQKYSHFVHTIAAGADIRTGRRHVSSTTTSSTTPSSRPASASTTTTTTATTNPTLGAGRIEGGDLDDDATSTDAEPSTPRPRDPRPPSPPTPTPLHGPAMPDMDDDDEDGGGADRGRAVRVQEDEATARNVDHVDDDDDLPARGADDVEPEAPSPLRTEHIQDVVVRTLGQQPRVYRKQDFLYSDSSDSDDDDVEVPPDVPAYVSVQQVARQSTRPPPPSLPPPAIVVVSDKQQPPTSPPPSTRSPTKAGLQAETTPTPLNDDGDDEGMDDVTQTKPRSSDSEAKPVTRPHSKTRPVVVESDDDDKPDVVMSSSPASVTRKQESSNDSNQSDTDDSIVHATTRATSPLSPPAAASNQRPPRVVDSSDAEASPLQPDDADESGTVEDELAADSRPAPSPPHHLPRREAEPLVLSPQHGKDHAKDNEEQLSSDDDDDVFLDVILDDDNEDEDVPPLANHHPCDSPESSDSDAPDDITHPPKHFAQPPVTRTKGAQLPATPVATIPVSTTSTMPSLTVLNVMSSTPVDVVPSVITSPARSSSSSFKATTRPIKTRLHMVDSDNDLSSSPVAATSKAMLPSTSGDRLSGEHEFVVEKSSSFWSDDDDDNDEDEKVFIGNTNSPTVGRNAATTATAARPFKPTAAAAPPAATVPLNASVLAAIEQARRAALEMLPSTATISTPASFGSRGGVSDEEVALPTRKVKADQPKKKKHVRNPAATYSELTTWANEEITPSMSTSGNAIKRHVNQRQRPHNGERSMDRGVSLPDVQHLVVEWVLRCEVLRVTLCIGELIRKQAAFIFHK</sequence>
<comment type="caution">
    <text evidence="2">The sequence shown here is derived from an EMBL/GenBank/DDBJ whole genome shotgun (WGS) entry which is preliminary data.</text>
</comment>
<dbReference type="GO" id="GO:0005829">
    <property type="term" value="C:cytosol"/>
    <property type="evidence" value="ECO:0007669"/>
    <property type="project" value="TreeGrafter"/>
</dbReference>
<dbReference type="SUPFAM" id="SSF52540">
    <property type="entry name" value="P-loop containing nucleoside triphosphate hydrolases"/>
    <property type="match status" value="1"/>
</dbReference>
<dbReference type="GO" id="GO:0005525">
    <property type="term" value="F:GTP binding"/>
    <property type="evidence" value="ECO:0007669"/>
    <property type="project" value="InterPro"/>
</dbReference>
<feature type="compositionally biased region" description="Low complexity" evidence="1">
    <location>
        <begin position="312"/>
        <end position="341"/>
    </location>
</feature>
<organism evidence="2 3">
    <name type="scientific">Aphanomyces astaci</name>
    <name type="common">Crayfish plague agent</name>
    <dbReference type="NCBI Taxonomy" id="112090"/>
    <lineage>
        <taxon>Eukaryota</taxon>
        <taxon>Sar</taxon>
        <taxon>Stramenopiles</taxon>
        <taxon>Oomycota</taxon>
        <taxon>Saprolegniomycetes</taxon>
        <taxon>Saprolegniales</taxon>
        <taxon>Verrucalvaceae</taxon>
        <taxon>Aphanomyces</taxon>
    </lineage>
</organism>
<gene>
    <name evidence="2" type="ORF">DYB34_003943</name>
</gene>
<name>A0A3R6ZLW0_APHAT</name>
<evidence type="ECO:0008006" key="4">
    <source>
        <dbReference type="Google" id="ProtNLM"/>
    </source>
</evidence>
<feature type="compositionally biased region" description="Low complexity" evidence="1">
    <location>
        <begin position="11"/>
        <end position="32"/>
    </location>
</feature>
<dbReference type="CDD" id="cd00882">
    <property type="entry name" value="Ras_like_GTPase"/>
    <property type="match status" value="1"/>
</dbReference>
<dbReference type="GO" id="GO:0005634">
    <property type="term" value="C:nucleus"/>
    <property type="evidence" value="ECO:0007669"/>
    <property type="project" value="TreeGrafter"/>
</dbReference>
<dbReference type="PANTHER" id="PTHR14932:SF1">
    <property type="entry name" value="RAB-LIKE PROTEIN 6"/>
    <property type="match status" value="1"/>
</dbReference>
<accession>A0A3R6ZLW0</accession>
<proteinExistence type="predicted"/>
<dbReference type="EMBL" id="QUTB01005653">
    <property type="protein sequence ID" value="RHY54182.1"/>
    <property type="molecule type" value="Genomic_DNA"/>
</dbReference>
<dbReference type="Gene3D" id="3.40.50.300">
    <property type="entry name" value="P-loop containing nucleotide triphosphate hydrolases"/>
    <property type="match status" value="1"/>
</dbReference>
<feature type="compositionally biased region" description="Acidic residues" evidence="1">
    <location>
        <begin position="713"/>
        <end position="738"/>
    </location>
</feature>
<feature type="compositionally biased region" description="Basic and acidic residues" evidence="1">
    <location>
        <begin position="399"/>
        <end position="420"/>
    </location>
</feature>
<feature type="compositionally biased region" description="Acidic residues" evidence="1">
    <location>
        <begin position="663"/>
        <end position="676"/>
    </location>
</feature>
<feature type="region of interest" description="Disordered" evidence="1">
    <location>
        <begin position="1"/>
        <end position="32"/>
    </location>
</feature>
<dbReference type="InterPro" id="IPR040385">
    <property type="entry name" value="RABL6"/>
</dbReference>
<dbReference type="AlphaFoldDB" id="A0A3R6ZLW0"/>
<feature type="compositionally biased region" description="Polar residues" evidence="1">
    <location>
        <begin position="492"/>
        <end position="501"/>
    </location>
</feature>
<feature type="compositionally biased region" description="Low complexity" evidence="1">
    <location>
        <begin position="627"/>
        <end position="642"/>
    </location>
</feature>
<feature type="compositionally biased region" description="Pro residues" evidence="1">
    <location>
        <begin position="373"/>
        <end position="382"/>
    </location>
</feature>
<protein>
    <recommendedName>
        <fullName evidence="4">GTP-binding protein Parf</fullName>
    </recommendedName>
</protein>
<feature type="region of interest" description="Disordered" evidence="1">
    <location>
        <begin position="306"/>
        <end position="785"/>
    </location>
</feature>
<feature type="compositionally biased region" description="Pro residues" evidence="1">
    <location>
        <begin position="502"/>
        <end position="512"/>
    </location>
</feature>
<dbReference type="Proteomes" id="UP000283543">
    <property type="component" value="Unassembled WGS sequence"/>
</dbReference>
<reference evidence="2 3" key="1">
    <citation type="submission" date="2018-08" db="EMBL/GenBank/DDBJ databases">
        <title>Aphanomyces genome sequencing and annotation.</title>
        <authorList>
            <person name="Minardi D."/>
            <person name="Oidtmann B."/>
            <person name="Van Der Giezen M."/>
            <person name="Studholme D.J."/>
        </authorList>
    </citation>
    <scope>NUCLEOTIDE SEQUENCE [LARGE SCALE GENOMIC DNA]</scope>
    <source>
        <strain evidence="2 3">Si</strain>
    </source>
</reference>
<feature type="compositionally biased region" description="Basic and acidic residues" evidence="1">
    <location>
        <begin position="703"/>
        <end position="712"/>
    </location>
</feature>
<dbReference type="VEuPathDB" id="FungiDB:H257_11675"/>
<evidence type="ECO:0000313" key="3">
    <source>
        <dbReference type="Proteomes" id="UP000283543"/>
    </source>
</evidence>